<evidence type="ECO:0000256" key="1">
    <source>
        <dbReference type="SAM" id="MobiDB-lite"/>
    </source>
</evidence>
<comment type="caution">
    <text evidence="2">The sequence shown here is derived from an EMBL/GenBank/DDBJ whole genome shotgun (WGS) entry which is preliminary data.</text>
</comment>
<accession>H5TT79</accession>
<evidence type="ECO:0000313" key="3">
    <source>
        <dbReference type="Proteomes" id="UP000005038"/>
    </source>
</evidence>
<dbReference type="AlphaFoldDB" id="H5TT79"/>
<feature type="region of interest" description="Disordered" evidence="1">
    <location>
        <begin position="1"/>
        <end position="23"/>
    </location>
</feature>
<reference evidence="2" key="1">
    <citation type="submission" date="2012-02" db="EMBL/GenBank/DDBJ databases">
        <title>Whole genome shotgun sequence of Gordonia otitidis NBRC 100426.</title>
        <authorList>
            <person name="Yoshida I."/>
            <person name="Hosoyama A."/>
            <person name="Tsuchikane K."/>
            <person name="Katsumata H."/>
            <person name="Yamazaki S."/>
            <person name="Fujita N."/>
        </authorList>
    </citation>
    <scope>NUCLEOTIDE SEQUENCE [LARGE SCALE GENOMIC DNA]</scope>
    <source>
        <strain evidence="2">NBRC 100426</strain>
    </source>
</reference>
<feature type="compositionally biased region" description="Low complexity" evidence="1">
    <location>
        <begin position="1"/>
        <end position="11"/>
    </location>
</feature>
<feature type="compositionally biased region" description="Basic and acidic residues" evidence="1">
    <location>
        <begin position="47"/>
        <end position="60"/>
    </location>
</feature>
<feature type="region of interest" description="Disordered" evidence="1">
    <location>
        <begin position="47"/>
        <end position="68"/>
    </location>
</feature>
<gene>
    <name evidence="2" type="ORF">GOOTI_233_00050</name>
</gene>
<dbReference type="EMBL" id="BAFB01000233">
    <property type="protein sequence ID" value="GAB36687.1"/>
    <property type="molecule type" value="Genomic_DNA"/>
</dbReference>
<name>H5TT79_GORO1</name>
<keyword evidence="3" id="KW-1185">Reference proteome</keyword>
<dbReference type="Proteomes" id="UP000005038">
    <property type="component" value="Unassembled WGS sequence"/>
</dbReference>
<protein>
    <submittedName>
        <fullName evidence="2">Uncharacterized protein</fullName>
    </submittedName>
</protein>
<organism evidence="2 3">
    <name type="scientific">Gordonia otitidis (strain DSM 44809 / CCUG 52243 / JCM 12355 / NBRC 100426 / IFM 10032)</name>
    <dbReference type="NCBI Taxonomy" id="1108044"/>
    <lineage>
        <taxon>Bacteria</taxon>
        <taxon>Bacillati</taxon>
        <taxon>Actinomycetota</taxon>
        <taxon>Actinomycetes</taxon>
        <taxon>Mycobacteriales</taxon>
        <taxon>Gordoniaceae</taxon>
        <taxon>Gordonia</taxon>
    </lineage>
</organism>
<evidence type="ECO:0000313" key="2">
    <source>
        <dbReference type="EMBL" id="GAB36687.1"/>
    </source>
</evidence>
<proteinExistence type="predicted"/>
<dbReference type="STRING" id="1108044.GOOTI_233_00050"/>
<sequence>MPPPGAADAAVGGSGGSGDSERNVVEYARDKQCLCVRFEPGELDECHRPGPAENDCRSDRGTGTCQIG</sequence>